<dbReference type="GO" id="GO:0006576">
    <property type="term" value="P:biogenic amine metabolic process"/>
    <property type="evidence" value="ECO:0007669"/>
    <property type="project" value="UniProtKB-ARBA"/>
</dbReference>
<gene>
    <name evidence="9" type="ORF">BJY26_001297</name>
</gene>
<evidence type="ECO:0000259" key="8">
    <source>
        <dbReference type="PROSITE" id="PS51987"/>
    </source>
</evidence>
<dbReference type="GO" id="GO:0005524">
    <property type="term" value="F:ATP binding"/>
    <property type="evidence" value="ECO:0007669"/>
    <property type="project" value="UniProtKB-KW"/>
</dbReference>
<evidence type="ECO:0000313" key="10">
    <source>
        <dbReference type="Proteomes" id="UP000539111"/>
    </source>
</evidence>
<comment type="similarity">
    <text evidence="1 5 6">Belongs to the glutamine synthetase family.</text>
</comment>
<dbReference type="RefSeq" id="WP_179426679.1">
    <property type="nucleotide sequence ID" value="NZ_JACBZP010000001.1"/>
</dbReference>
<dbReference type="EMBL" id="JACBZP010000001">
    <property type="protein sequence ID" value="NYI66991.1"/>
    <property type="molecule type" value="Genomic_DNA"/>
</dbReference>
<evidence type="ECO:0000256" key="3">
    <source>
        <dbReference type="ARBA" id="ARBA00022741"/>
    </source>
</evidence>
<organism evidence="9 10">
    <name type="scientific">Spelaeicoccus albus</name>
    <dbReference type="NCBI Taxonomy" id="1280376"/>
    <lineage>
        <taxon>Bacteria</taxon>
        <taxon>Bacillati</taxon>
        <taxon>Actinomycetota</taxon>
        <taxon>Actinomycetes</taxon>
        <taxon>Micrococcales</taxon>
        <taxon>Brevibacteriaceae</taxon>
        <taxon>Spelaeicoccus</taxon>
    </lineage>
</organism>
<dbReference type="GO" id="GO:0004356">
    <property type="term" value="F:glutamine synthetase activity"/>
    <property type="evidence" value="ECO:0007669"/>
    <property type="project" value="UniProtKB-EC"/>
</dbReference>
<dbReference type="PROSITE" id="PS51987">
    <property type="entry name" value="GS_CATALYTIC"/>
    <property type="match status" value="1"/>
</dbReference>
<sequence>MSTGSAPLTLDQLKGEITSGDIDTVLIAATDMQGRLQGKRVTGRFFLDEVMDHGTEGCNYLLADDVEMNTVNGYDLTSWERGYGDLVFHPDFDTIRRVPWHNATAMVQCDLAYLDGSPVKQSPRQVLLRQLERLKERGYAAVGATELEFALYRTSYRDAAAGGYRNLEPASTYNIDYSLFGTGQVEGYLRRVRNEMDQAGLYTESAKGECNLGQLEVGFRFTDILATCDNHVVYKLGSKEIADQEGYSVTFMAKPNEREGSSCHIHMSLLDDAGNAVFPAGDGAEMTDTMRHFVAGQIAAQREFTYFYAPNINSYKRYAEGSFAPTAVGWGWDNRTCALRVVGHGPGLRFEQRVPGADANPYLAAAALVAAGIYGIDHKLELEEPTVGNAYTQDIPHIPSRLHDAVRLFKESDMARDAFGDEVVDHYVHAGEVEMAAFDAAVTDWEVHRGFERL</sequence>
<feature type="domain" description="GS beta-grasp" evidence="7">
    <location>
        <begin position="20"/>
        <end position="116"/>
    </location>
</feature>
<protein>
    <submittedName>
        <fullName evidence="9">Glutamine synthetase</fullName>
        <ecNumber evidence="9">6.3.1.2</ecNumber>
    </submittedName>
</protein>
<evidence type="ECO:0000256" key="6">
    <source>
        <dbReference type="RuleBase" id="RU000384"/>
    </source>
</evidence>
<evidence type="ECO:0000256" key="5">
    <source>
        <dbReference type="PROSITE-ProRule" id="PRU01330"/>
    </source>
</evidence>
<dbReference type="FunFam" id="3.30.590.10:FF:000005">
    <property type="entry name" value="Probable glutamine synthetase"/>
    <property type="match status" value="1"/>
</dbReference>
<dbReference type="Pfam" id="PF00120">
    <property type="entry name" value="Gln-synt_C"/>
    <property type="match status" value="1"/>
</dbReference>
<evidence type="ECO:0000256" key="2">
    <source>
        <dbReference type="ARBA" id="ARBA00022598"/>
    </source>
</evidence>
<dbReference type="PROSITE" id="PS51986">
    <property type="entry name" value="GS_BETA_GRASP"/>
    <property type="match status" value="1"/>
</dbReference>
<evidence type="ECO:0000256" key="4">
    <source>
        <dbReference type="ARBA" id="ARBA00022840"/>
    </source>
</evidence>
<dbReference type="SMART" id="SM01230">
    <property type="entry name" value="Gln-synt_C"/>
    <property type="match status" value="1"/>
</dbReference>
<keyword evidence="4" id="KW-0067">ATP-binding</keyword>
<proteinExistence type="inferred from homology"/>
<dbReference type="AlphaFoldDB" id="A0A7Z0AB83"/>
<feature type="domain" description="GS catalytic" evidence="8">
    <location>
        <begin position="123"/>
        <end position="454"/>
    </location>
</feature>
<dbReference type="GO" id="GO:0042402">
    <property type="term" value="P:biogenic amine catabolic process"/>
    <property type="evidence" value="ECO:0007669"/>
    <property type="project" value="UniProtKB-ARBA"/>
</dbReference>
<dbReference type="GO" id="GO:0006542">
    <property type="term" value="P:glutamine biosynthetic process"/>
    <property type="evidence" value="ECO:0007669"/>
    <property type="project" value="InterPro"/>
</dbReference>
<dbReference type="SUPFAM" id="SSF55931">
    <property type="entry name" value="Glutamine synthetase/guanido kinase"/>
    <property type="match status" value="1"/>
</dbReference>
<dbReference type="InterPro" id="IPR008147">
    <property type="entry name" value="Gln_synt_N"/>
</dbReference>
<keyword evidence="2 9" id="KW-0436">Ligase</keyword>
<dbReference type="Gene3D" id="3.10.20.70">
    <property type="entry name" value="Glutamine synthetase, N-terminal domain"/>
    <property type="match status" value="1"/>
</dbReference>
<keyword evidence="10" id="KW-1185">Reference proteome</keyword>
<reference evidence="9 10" key="1">
    <citation type="submission" date="2020-07" db="EMBL/GenBank/DDBJ databases">
        <title>Sequencing the genomes of 1000 actinobacteria strains.</title>
        <authorList>
            <person name="Klenk H.-P."/>
        </authorList>
    </citation>
    <scope>NUCLEOTIDE SEQUENCE [LARGE SCALE GENOMIC DNA]</scope>
    <source>
        <strain evidence="9 10">DSM 26341</strain>
    </source>
</reference>
<comment type="caution">
    <text evidence="9">The sequence shown here is derived from an EMBL/GenBank/DDBJ whole genome shotgun (WGS) entry which is preliminary data.</text>
</comment>
<dbReference type="SUPFAM" id="SSF54368">
    <property type="entry name" value="Glutamine synthetase, N-terminal domain"/>
    <property type="match status" value="1"/>
</dbReference>
<evidence type="ECO:0000313" key="9">
    <source>
        <dbReference type="EMBL" id="NYI66991.1"/>
    </source>
</evidence>
<dbReference type="Gene3D" id="3.30.590.10">
    <property type="entry name" value="Glutamine synthetase/guanido kinase, catalytic domain"/>
    <property type="match status" value="1"/>
</dbReference>
<evidence type="ECO:0000259" key="7">
    <source>
        <dbReference type="PROSITE" id="PS51986"/>
    </source>
</evidence>
<keyword evidence="3" id="KW-0547">Nucleotide-binding</keyword>
<evidence type="ECO:0000256" key="1">
    <source>
        <dbReference type="ARBA" id="ARBA00009897"/>
    </source>
</evidence>
<dbReference type="PANTHER" id="PTHR43785:SF12">
    <property type="entry name" value="TYPE-1 GLUTAMINE SYNTHETASE 2"/>
    <property type="match status" value="1"/>
</dbReference>
<dbReference type="InterPro" id="IPR014746">
    <property type="entry name" value="Gln_synth/guanido_kin_cat_dom"/>
</dbReference>
<dbReference type="PANTHER" id="PTHR43785">
    <property type="entry name" value="GAMMA-GLUTAMYLPUTRESCINE SYNTHETASE"/>
    <property type="match status" value="1"/>
</dbReference>
<name>A0A7Z0AB83_9MICO</name>
<dbReference type="EC" id="6.3.1.2" evidence="9"/>
<dbReference type="Proteomes" id="UP000539111">
    <property type="component" value="Unassembled WGS sequence"/>
</dbReference>
<dbReference type="InterPro" id="IPR036651">
    <property type="entry name" value="Gln_synt_N_sf"/>
</dbReference>
<accession>A0A7Z0AB83</accession>
<dbReference type="InterPro" id="IPR008146">
    <property type="entry name" value="Gln_synth_cat_dom"/>
</dbReference>